<dbReference type="AlphaFoldDB" id="A0AB34I3V9"/>
<protein>
    <submittedName>
        <fullName evidence="1">Uncharacterized protein</fullName>
    </submittedName>
</protein>
<evidence type="ECO:0000313" key="2">
    <source>
        <dbReference type="Proteomes" id="UP001159641"/>
    </source>
</evidence>
<dbReference type="Proteomes" id="UP001159641">
    <property type="component" value="Unassembled WGS sequence"/>
</dbReference>
<keyword evidence="2" id="KW-1185">Reference proteome</keyword>
<sequence length="188" mass="20814">MTSGGSGDSRLSLDMGKVSVCEDHHVITMELIKNISTAEQPYLFTRHVHFLNFSRAQILESDCLGSYPAATSYELPASVSARVNEDNYDFYSTEVLGGFRESVTKYLQQECRISTISPKETFGIYQAVQTFLEGQWKYNTQFSVAPPSGTCSLLRKRDRIYTFTLTNTAVCTALTASQQVPGRAPPAG</sequence>
<reference evidence="1 2" key="1">
    <citation type="submission" date="2022-11" db="EMBL/GenBank/DDBJ databases">
        <title>Whole genome sequence of Eschrichtius robustus ER-17-0199.</title>
        <authorList>
            <person name="Bruniche-Olsen A."/>
            <person name="Black A.N."/>
            <person name="Fields C.J."/>
            <person name="Walden K."/>
            <person name="Dewoody J.A."/>
        </authorList>
    </citation>
    <scope>NUCLEOTIDE SEQUENCE [LARGE SCALE GENOMIC DNA]</scope>
    <source>
        <strain evidence="1">ER-17-0199</strain>
        <tissue evidence="1">Blubber</tissue>
    </source>
</reference>
<name>A0AB34I3V9_ESCRO</name>
<accession>A0AB34I3V9</accession>
<dbReference type="EMBL" id="JAIQCJ010000254">
    <property type="protein sequence ID" value="KAJ8797269.1"/>
    <property type="molecule type" value="Genomic_DNA"/>
</dbReference>
<evidence type="ECO:0000313" key="1">
    <source>
        <dbReference type="EMBL" id="KAJ8797269.1"/>
    </source>
</evidence>
<gene>
    <name evidence="1" type="ORF">J1605_017497</name>
</gene>
<comment type="caution">
    <text evidence="1">The sequence shown here is derived from an EMBL/GenBank/DDBJ whole genome shotgun (WGS) entry which is preliminary data.</text>
</comment>
<proteinExistence type="predicted"/>
<organism evidence="1 2">
    <name type="scientific">Eschrichtius robustus</name>
    <name type="common">California gray whale</name>
    <name type="synonym">Eschrichtius gibbosus</name>
    <dbReference type="NCBI Taxonomy" id="9764"/>
    <lineage>
        <taxon>Eukaryota</taxon>
        <taxon>Metazoa</taxon>
        <taxon>Chordata</taxon>
        <taxon>Craniata</taxon>
        <taxon>Vertebrata</taxon>
        <taxon>Euteleostomi</taxon>
        <taxon>Mammalia</taxon>
        <taxon>Eutheria</taxon>
        <taxon>Laurasiatheria</taxon>
        <taxon>Artiodactyla</taxon>
        <taxon>Whippomorpha</taxon>
        <taxon>Cetacea</taxon>
        <taxon>Mysticeti</taxon>
        <taxon>Eschrichtiidae</taxon>
        <taxon>Eschrichtius</taxon>
    </lineage>
</organism>